<evidence type="ECO:0000256" key="1">
    <source>
        <dbReference type="ARBA" id="ARBA00002919"/>
    </source>
</evidence>
<dbReference type="Pfam" id="PF02558">
    <property type="entry name" value="ApbA"/>
    <property type="match status" value="1"/>
</dbReference>
<keyword evidence="7" id="KW-0560">Oxidoreductase</keyword>
<dbReference type="Gene3D" id="3.40.50.720">
    <property type="entry name" value="NAD(P)-binding Rossmann-like Domain"/>
    <property type="match status" value="1"/>
</dbReference>
<dbReference type="GeneID" id="11535851"/>
<evidence type="ECO:0000256" key="4">
    <source>
        <dbReference type="ARBA" id="ARBA00013014"/>
    </source>
</evidence>
<dbReference type="InterPro" id="IPR036291">
    <property type="entry name" value="NAD(P)-bd_dom_sf"/>
</dbReference>
<dbReference type="SUPFAM" id="SSF51735">
    <property type="entry name" value="NAD(P)-binding Rossmann-fold domains"/>
    <property type="match status" value="1"/>
</dbReference>
<dbReference type="Pfam" id="PF08546">
    <property type="entry name" value="ApbA_C"/>
    <property type="match status" value="1"/>
</dbReference>
<dbReference type="SUPFAM" id="SSF48179">
    <property type="entry name" value="6-phosphogluconate dehydrogenase C-terminal domain-like"/>
    <property type="match status" value="1"/>
</dbReference>
<dbReference type="InterPro" id="IPR013752">
    <property type="entry name" value="KPA_reductase"/>
</dbReference>
<sequence>MTLTTKPVVHLLGMGAMGTILAMDMMNYTNSKVIPLLRSEEKVSLFKSEYNNTIGVKKLYLNDAPLVTQQLCIVECPTTFSGNHIDNIIITTKTYQTKEALMPYLPFIDSKSNLILIQNGLGILEVLKEQIFTDKTDRPNIFQGVISHGAFMDQGFTFNHAGWAGMKIARLPWEDSEMIQNEKLKNKDSKTNELVMLLTEPELAKAFGIEHMTYQELLAGQLFKFLINCCINPVTATVDAVNGELVDGCKDLFVLIVQEALEILRLEYKTLFDYENEYNGKPNYPTLKISSVLNTDNMMETIVNIGTVVNAKNSSSMRQDTLYLRDTEIDYINGYIVSLARKLNLPKEAAKVNETVIAFVNLRTGINRRRDMVGDMRNI</sequence>
<comment type="pathway">
    <text evidence="2">Cofactor biosynthesis; (R)-pantothenate biosynthesis; (R)-pantoate from 3-methyl-2-oxobutanoate: step 2/2.</text>
</comment>
<comment type="catalytic activity">
    <reaction evidence="9">
        <text>(R)-pantoate + NADP(+) = 2-dehydropantoate + NADPH + H(+)</text>
        <dbReference type="Rhea" id="RHEA:16233"/>
        <dbReference type="ChEBI" id="CHEBI:11561"/>
        <dbReference type="ChEBI" id="CHEBI:15378"/>
        <dbReference type="ChEBI" id="CHEBI:15980"/>
        <dbReference type="ChEBI" id="CHEBI:57783"/>
        <dbReference type="ChEBI" id="CHEBI:58349"/>
        <dbReference type="EC" id="1.1.1.169"/>
    </reaction>
</comment>
<dbReference type="Gene3D" id="1.10.1040.10">
    <property type="entry name" value="N-(1-d-carboxylethyl)-l-norvaline Dehydrogenase, domain 2"/>
    <property type="match status" value="1"/>
</dbReference>
<dbReference type="AlphaFoldDB" id="G8BVL1"/>
<evidence type="ECO:0000256" key="5">
    <source>
        <dbReference type="ARBA" id="ARBA00022655"/>
    </source>
</evidence>
<comment type="similarity">
    <text evidence="3">Belongs to the ketopantoate reductase family.</text>
</comment>
<proteinExistence type="inferred from homology"/>
<dbReference type="GO" id="GO:0015940">
    <property type="term" value="P:pantothenate biosynthetic process"/>
    <property type="evidence" value="ECO:0007669"/>
    <property type="project" value="UniProtKB-KW"/>
</dbReference>
<reference evidence="12 13" key="1">
    <citation type="journal article" date="2011" name="Proc. Natl. Acad. Sci. U.S.A.">
        <title>Evolutionary erosion of yeast sex chromosomes by mating-type switching accidents.</title>
        <authorList>
            <person name="Gordon J.L."/>
            <person name="Armisen D."/>
            <person name="Proux-Wera E."/>
            <person name="Oheigeartaigh S.S."/>
            <person name="Byrne K.P."/>
            <person name="Wolfe K.H."/>
        </authorList>
    </citation>
    <scope>NUCLEOTIDE SEQUENCE [LARGE SCALE GENOMIC DNA]</scope>
    <source>
        <strain evidence="13">ATCC 24235 / CBS 4417 / NBRC 1672 / NRRL Y-8282 / UCD 70-5</strain>
    </source>
</reference>
<dbReference type="KEGG" id="tpf:TPHA_0G01030"/>
<evidence type="ECO:0000313" key="13">
    <source>
        <dbReference type="Proteomes" id="UP000005666"/>
    </source>
</evidence>
<dbReference type="GO" id="GO:0005739">
    <property type="term" value="C:mitochondrion"/>
    <property type="evidence" value="ECO:0007669"/>
    <property type="project" value="TreeGrafter"/>
</dbReference>
<dbReference type="InterPro" id="IPR013332">
    <property type="entry name" value="KPR_N"/>
</dbReference>
<accession>G8BVL1</accession>
<dbReference type="Proteomes" id="UP000005666">
    <property type="component" value="Chromosome 7"/>
</dbReference>
<keyword evidence="5" id="KW-0566">Pantothenate biosynthesis</keyword>
<evidence type="ECO:0000259" key="10">
    <source>
        <dbReference type="Pfam" id="PF02558"/>
    </source>
</evidence>
<dbReference type="EMBL" id="HE612862">
    <property type="protein sequence ID" value="CCE63939.1"/>
    <property type="molecule type" value="Genomic_DNA"/>
</dbReference>
<dbReference type="OrthoDB" id="73846at2759"/>
<evidence type="ECO:0000259" key="11">
    <source>
        <dbReference type="Pfam" id="PF08546"/>
    </source>
</evidence>
<dbReference type="GO" id="GO:0050661">
    <property type="term" value="F:NADP binding"/>
    <property type="evidence" value="ECO:0007669"/>
    <property type="project" value="TreeGrafter"/>
</dbReference>
<dbReference type="OMA" id="WEDSEMI"/>
<dbReference type="PANTHER" id="PTHR43765">
    <property type="entry name" value="2-DEHYDROPANTOATE 2-REDUCTASE-RELATED"/>
    <property type="match status" value="1"/>
</dbReference>
<dbReference type="EC" id="1.1.1.169" evidence="4"/>
<dbReference type="HOGENOM" id="CLU_031468_10_2_1"/>
<dbReference type="GO" id="GO:0008677">
    <property type="term" value="F:2-dehydropantoate 2-reductase activity"/>
    <property type="evidence" value="ECO:0007669"/>
    <property type="project" value="UniProtKB-EC"/>
</dbReference>
<comment type="function">
    <text evidence="1">Catalyzes the NADPH-dependent reduction of ketopantoate into pantoic acid.</text>
</comment>
<organism evidence="12 13">
    <name type="scientific">Tetrapisispora phaffii (strain ATCC 24235 / CBS 4417 / NBRC 1672 / NRRL Y-8282 / UCD 70-5)</name>
    <name type="common">Yeast</name>
    <name type="synonym">Fabospora phaffii</name>
    <dbReference type="NCBI Taxonomy" id="1071381"/>
    <lineage>
        <taxon>Eukaryota</taxon>
        <taxon>Fungi</taxon>
        <taxon>Dikarya</taxon>
        <taxon>Ascomycota</taxon>
        <taxon>Saccharomycotina</taxon>
        <taxon>Saccharomycetes</taxon>
        <taxon>Saccharomycetales</taxon>
        <taxon>Saccharomycetaceae</taxon>
        <taxon>Tetrapisispora</taxon>
    </lineage>
</organism>
<evidence type="ECO:0000256" key="9">
    <source>
        <dbReference type="ARBA" id="ARBA00048793"/>
    </source>
</evidence>
<evidence type="ECO:0000256" key="6">
    <source>
        <dbReference type="ARBA" id="ARBA00022857"/>
    </source>
</evidence>
<dbReference type="NCBIfam" id="TIGR00745">
    <property type="entry name" value="apbA_panE"/>
    <property type="match status" value="1"/>
</dbReference>
<dbReference type="InterPro" id="IPR003710">
    <property type="entry name" value="ApbA"/>
</dbReference>
<feature type="domain" description="Ketopantoate reductase N-terminal" evidence="10">
    <location>
        <begin position="9"/>
        <end position="172"/>
    </location>
</feature>
<dbReference type="PANTHER" id="PTHR43765:SF2">
    <property type="entry name" value="2-DEHYDROPANTOATE 2-REDUCTASE"/>
    <property type="match status" value="1"/>
</dbReference>
<dbReference type="eggNOG" id="ENOG502QPT5">
    <property type="taxonomic scope" value="Eukaryota"/>
</dbReference>
<keyword evidence="6" id="KW-0521">NADP</keyword>
<dbReference type="InterPro" id="IPR013328">
    <property type="entry name" value="6PGD_dom2"/>
</dbReference>
<dbReference type="FunFam" id="1.10.1040.10:FF:000047">
    <property type="entry name" value="2-dehydropantoate 2-reductase"/>
    <property type="match status" value="1"/>
</dbReference>
<protein>
    <recommendedName>
        <fullName evidence="4">2-dehydropantoate 2-reductase</fullName>
        <ecNumber evidence="4">1.1.1.169</ecNumber>
    </recommendedName>
    <alternativeName>
        <fullName evidence="8">Ketopantoate reductase</fullName>
    </alternativeName>
</protein>
<name>G8BVL1_TETPH</name>
<gene>
    <name evidence="12" type="primary">TPHA0G01030</name>
    <name evidence="12" type="ordered locus">TPHA_0G01030</name>
</gene>
<evidence type="ECO:0000256" key="3">
    <source>
        <dbReference type="ARBA" id="ARBA00007870"/>
    </source>
</evidence>
<dbReference type="RefSeq" id="XP_003686373.1">
    <property type="nucleotide sequence ID" value="XM_003686325.1"/>
</dbReference>
<keyword evidence="13" id="KW-1185">Reference proteome</keyword>
<dbReference type="InterPro" id="IPR050838">
    <property type="entry name" value="Ketopantoate_reductase"/>
</dbReference>
<evidence type="ECO:0000256" key="2">
    <source>
        <dbReference type="ARBA" id="ARBA00004994"/>
    </source>
</evidence>
<evidence type="ECO:0000256" key="8">
    <source>
        <dbReference type="ARBA" id="ARBA00032024"/>
    </source>
</evidence>
<evidence type="ECO:0000313" key="12">
    <source>
        <dbReference type="EMBL" id="CCE63939.1"/>
    </source>
</evidence>
<dbReference type="STRING" id="1071381.G8BVL1"/>
<evidence type="ECO:0000256" key="7">
    <source>
        <dbReference type="ARBA" id="ARBA00023002"/>
    </source>
</evidence>
<feature type="domain" description="Ketopantoate reductase C-terminal" evidence="11">
    <location>
        <begin position="219"/>
        <end position="361"/>
    </location>
</feature>
<dbReference type="InterPro" id="IPR008927">
    <property type="entry name" value="6-PGluconate_DH-like_C_sf"/>
</dbReference>